<name>A0A7V8FKB8_9BURK</name>
<proteinExistence type="predicted"/>
<dbReference type="EMBL" id="WNDQ01000100">
    <property type="protein sequence ID" value="KAF1017969.1"/>
    <property type="molecule type" value="Genomic_DNA"/>
</dbReference>
<dbReference type="AlphaFoldDB" id="A0A7V8FKB8"/>
<organism evidence="1 2">
    <name type="scientific">Paracidovorax wautersii</name>
    <dbReference type="NCBI Taxonomy" id="1177982"/>
    <lineage>
        <taxon>Bacteria</taxon>
        <taxon>Pseudomonadati</taxon>
        <taxon>Pseudomonadota</taxon>
        <taxon>Betaproteobacteria</taxon>
        <taxon>Burkholderiales</taxon>
        <taxon>Comamonadaceae</taxon>
        <taxon>Paracidovorax</taxon>
    </lineage>
</organism>
<reference evidence="2" key="1">
    <citation type="journal article" date="2020" name="MBio">
        <title>Horizontal gene transfer to a defensive symbiont with a reduced genome amongst a multipartite beetle microbiome.</title>
        <authorList>
            <person name="Waterworth S.C."/>
            <person name="Florez L.V."/>
            <person name="Rees E.R."/>
            <person name="Hertweck C."/>
            <person name="Kaltenpoth M."/>
            <person name="Kwan J.C."/>
        </authorList>
    </citation>
    <scope>NUCLEOTIDE SEQUENCE [LARGE SCALE GENOMIC DNA]</scope>
</reference>
<comment type="caution">
    <text evidence="1">The sequence shown here is derived from an EMBL/GenBank/DDBJ whole genome shotgun (WGS) entry which is preliminary data.</text>
</comment>
<dbReference type="Proteomes" id="UP000461670">
    <property type="component" value="Unassembled WGS sequence"/>
</dbReference>
<protein>
    <submittedName>
        <fullName evidence="1">Uncharacterized protein</fullName>
    </submittedName>
</protein>
<accession>A0A7V8FKB8</accession>
<sequence>MITRDLADLVSEGALQRTGRQGPLALLIVHGFDTMFVM</sequence>
<evidence type="ECO:0000313" key="2">
    <source>
        <dbReference type="Proteomes" id="UP000461670"/>
    </source>
</evidence>
<gene>
    <name evidence="1" type="ORF">GAK30_03816</name>
</gene>
<evidence type="ECO:0000313" key="1">
    <source>
        <dbReference type="EMBL" id="KAF1017969.1"/>
    </source>
</evidence>